<keyword evidence="8" id="KW-0966">Cell projection</keyword>
<protein>
    <recommendedName>
        <fullName evidence="2 5">Basal-body rod modification protein FlgD</fullName>
    </recommendedName>
</protein>
<evidence type="ECO:0000313" key="9">
    <source>
        <dbReference type="Proteomes" id="UP000253769"/>
    </source>
</evidence>
<dbReference type="InterPro" id="IPR005648">
    <property type="entry name" value="FlgD"/>
</dbReference>
<dbReference type="Pfam" id="PF13860">
    <property type="entry name" value="FlgD_ig"/>
    <property type="match status" value="1"/>
</dbReference>
<dbReference type="Pfam" id="PF13861">
    <property type="entry name" value="FLgD_tudor"/>
    <property type="match status" value="1"/>
</dbReference>
<dbReference type="Gene3D" id="2.30.30.910">
    <property type="match status" value="1"/>
</dbReference>
<evidence type="ECO:0000256" key="4">
    <source>
        <dbReference type="ARBA" id="ARBA00024746"/>
    </source>
</evidence>
<dbReference type="InterPro" id="IPR025963">
    <property type="entry name" value="FLgD_Tudor"/>
</dbReference>
<evidence type="ECO:0000256" key="2">
    <source>
        <dbReference type="ARBA" id="ARBA00016013"/>
    </source>
</evidence>
<dbReference type="OrthoDB" id="9785233at2"/>
<dbReference type="RefSeq" id="WP_114695013.1">
    <property type="nucleotide sequence ID" value="NZ_QQOH01000002.1"/>
</dbReference>
<keyword evidence="3 5" id="KW-1005">Bacterial flagellum biogenesis</keyword>
<gene>
    <name evidence="8" type="ORF">DV711_07215</name>
</gene>
<dbReference type="GO" id="GO:0044781">
    <property type="term" value="P:bacterial-type flagellum organization"/>
    <property type="evidence" value="ECO:0007669"/>
    <property type="project" value="UniProtKB-UniRule"/>
</dbReference>
<keyword evidence="8" id="KW-0282">Flagellum</keyword>
<dbReference type="AlphaFoldDB" id="A0A369WK19"/>
<dbReference type="Proteomes" id="UP000253769">
    <property type="component" value="Unassembled WGS sequence"/>
</dbReference>
<evidence type="ECO:0000313" key="8">
    <source>
        <dbReference type="EMBL" id="RDE22388.1"/>
    </source>
</evidence>
<evidence type="ECO:0000256" key="5">
    <source>
        <dbReference type="RuleBase" id="RU362076"/>
    </source>
</evidence>
<evidence type="ECO:0000259" key="7">
    <source>
        <dbReference type="Pfam" id="PF13861"/>
    </source>
</evidence>
<organism evidence="8 9">
    <name type="scientific">Motiliproteus coralliicola</name>
    <dbReference type="NCBI Taxonomy" id="2283196"/>
    <lineage>
        <taxon>Bacteria</taxon>
        <taxon>Pseudomonadati</taxon>
        <taxon>Pseudomonadota</taxon>
        <taxon>Gammaproteobacteria</taxon>
        <taxon>Oceanospirillales</taxon>
        <taxon>Oceanospirillaceae</taxon>
        <taxon>Motiliproteus</taxon>
    </lineage>
</organism>
<keyword evidence="9" id="KW-1185">Reference proteome</keyword>
<comment type="similarity">
    <text evidence="1 5">Belongs to the FlgD family.</text>
</comment>
<name>A0A369WK19_9GAMM</name>
<evidence type="ECO:0000259" key="6">
    <source>
        <dbReference type="Pfam" id="PF13860"/>
    </source>
</evidence>
<dbReference type="EMBL" id="QQOH01000002">
    <property type="protein sequence ID" value="RDE22388.1"/>
    <property type="molecule type" value="Genomic_DNA"/>
</dbReference>
<dbReference type="InterPro" id="IPR025965">
    <property type="entry name" value="FlgD/Vpr_Ig-like"/>
</dbReference>
<dbReference type="Gene3D" id="2.60.40.4070">
    <property type="match status" value="1"/>
</dbReference>
<comment type="function">
    <text evidence="4 5">Required for flagellar hook formation. May act as a scaffolding protein.</text>
</comment>
<reference evidence="8 9" key="1">
    <citation type="submission" date="2018-07" db="EMBL/GenBank/DDBJ databases">
        <title>Motiliproteus coralliicola sp. nov., a bacterium isolated from Coral.</title>
        <authorList>
            <person name="Wang G."/>
        </authorList>
    </citation>
    <scope>NUCLEOTIDE SEQUENCE [LARGE SCALE GENOMIC DNA]</scope>
    <source>
        <strain evidence="8 9">C34</strain>
    </source>
</reference>
<evidence type="ECO:0000256" key="1">
    <source>
        <dbReference type="ARBA" id="ARBA00010577"/>
    </source>
</evidence>
<dbReference type="Pfam" id="PF03963">
    <property type="entry name" value="FlgD"/>
    <property type="match status" value="1"/>
</dbReference>
<accession>A0A369WK19</accession>
<sequence>MSNINNVNSSGNVFLDLNKQDDASKTAAQEQSDMFMQLMIAQMQNQDPTSPADTSDYMNQISQMSMVESINNMNLTMQGMSNSMLSSQTALQASSMVGKTVYVPTTQAKVGDDGMIQGVMALQTSHEDVRVKVYDSTGAQISNLSLGAQAAGDGQFKFQLPEGYGAGDYKIEVEAKWGDDYVPVQAYLGRNVDSVSLGQNGVGMKINIEGGSVSFDQVKQIGA</sequence>
<feature type="domain" description="FlgD Tudor-like" evidence="7">
    <location>
        <begin position="89"/>
        <end position="219"/>
    </location>
</feature>
<comment type="caution">
    <text evidence="8">The sequence shown here is derived from an EMBL/GenBank/DDBJ whole genome shotgun (WGS) entry which is preliminary data.</text>
</comment>
<evidence type="ECO:0000256" key="3">
    <source>
        <dbReference type="ARBA" id="ARBA00022795"/>
    </source>
</evidence>
<proteinExistence type="inferred from homology"/>
<feature type="domain" description="FlgD/Vpr Ig-like" evidence="6">
    <location>
        <begin position="114"/>
        <end position="176"/>
    </location>
</feature>
<keyword evidence="8" id="KW-0969">Cilium</keyword>